<feature type="region of interest" description="Disordered" evidence="1">
    <location>
        <begin position="64"/>
        <end position="135"/>
    </location>
</feature>
<dbReference type="STRING" id="1507870.A0A1V8T4G2"/>
<organism evidence="2 3">
    <name type="scientific">Cryoendolithus antarcticus</name>
    <dbReference type="NCBI Taxonomy" id="1507870"/>
    <lineage>
        <taxon>Eukaryota</taxon>
        <taxon>Fungi</taxon>
        <taxon>Dikarya</taxon>
        <taxon>Ascomycota</taxon>
        <taxon>Pezizomycotina</taxon>
        <taxon>Dothideomycetes</taxon>
        <taxon>Dothideomycetidae</taxon>
        <taxon>Cladosporiales</taxon>
        <taxon>Cladosporiaceae</taxon>
        <taxon>Cryoendolithus</taxon>
    </lineage>
</organism>
<keyword evidence="3" id="KW-1185">Reference proteome</keyword>
<evidence type="ECO:0000313" key="3">
    <source>
        <dbReference type="Proteomes" id="UP000192596"/>
    </source>
</evidence>
<name>A0A1V8T4G2_9PEZI</name>
<dbReference type="GO" id="GO:0003700">
    <property type="term" value="F:DNA-binding transcription factor activity"/>
    <property type="evidence" value="ECO:0007669"/>
    <property type="project" value="InterPro"/>
</dbReference>
<dbReference type="Proteomes" id="UP000192596">
    <property type="component" value="Unassembled WGS sequence"/>
</dbReference>
<evidence type="ECO:0000256" key="1">
    <source>
        <dbReference type="SAM" id="MobiDB-lite"/>
    </source>
</evidence>
<dbReference type="EMBL" id="NAJO01000017">
    <property type="protein sequence ID" value="OQO06305.1"/>
    <property type="molecule type" value="Genomic_DNA"/>
</dbReference>
<dbReference type="InterPro" id="IPR039970">
    <property type="entry name" value="TF_Grauzone"/>
</dbReference>
<protein>
    <recommendedName>
        <fullName evidence="4">C2H2-type domain-containing protein</fullName>
    </recommendedName>
</protein>
<dbReference type="PANTHER" id="PTHR23225">
    <property type="entry name" value="ZINC FINGER PROTEIN"/>
    <property type="match status" value="1"/>
</dbReference>
<accession>A0A1V8T4G2</accession>
<sequence length="343" mass="38848">MSTFGSPLLHTISYSAAPSYDDHILESTGMCNFEHNHAYASAQYITPGEVELYVDARPEDAAHGENPWFPDYTHHPEKGFTPMQEPLGHQTSHKSTWDVAETSAVPLPPPRSLDVRRRRRDSRRESAHCNPPATSRRRSIIARIHTFSMNRSNVPTLRPFPCPLAPYGCTSSFTAKNEWKRHVYKQHLRTAVWRCKFCPDNSTKGHNEFNRKDLFVQHARRMHTLKSSSKVMPGNKKRTPVKSIKHETADIDLDELADQCCLSLRGLPENTCCLFCDRVFEGPGSFEDRLEHVGTHLEGVKRGSNAMVAVEDWRRDQGMEDWLCATRLGVQSAGAVRLAEGGR</sequence>
<proteinExistence type="predicted"/>
<dbReference type="AlphaFoldDB" id="A0A1V8T4G2"/>
<dbReference type="PANTHER" id="PTHR23225:SF2">
    <property type="entry name" value="AT09679P-RELATED"/>
    <property type="match status" value="1"/>
</dbReference>
<evidence type="ECO:0000313" key="2">
    <source>
        <dbReference type="EMBL" id="OQO06305.1"/>
    </source>
</evidence>
<dbReference type="Gene3D" id="3.30.160.60">
    <property type="entry name" value="Classic Zinc Finger"/>
    <property type="match status" value="1"/>
</dbReference>
<gene>
    <name evidence="2" type="ORF">B0A48_08894</name>
</gene>
<comment type="caution">
    <text evidence="2">The sequence shown here is derived from an EMBL/GenBank/DDBJ whole genome shotgun (WGS) entry which is preliminary data.</text>
</comment>
<reference evidence="3" key="1">
    <citation type="submission" date="2017-03" db="EMBL/GenBank/DDBJ databases">
        <title>Genomes of endolithic fungi from Antarctica.</title>
        <authorList>
            <person name="Coleine C."/>
            <person name="Masonjones S."/>
            <person name="Stajich J.E."/>
        </authorList>
    </citation>
    <scope>NUCLEOTIDE SEQUENCE [LARGE SCALE GENOMIC DNA]</scope>
    <source>
        <strain evidence="3">CCFEE 5527</strain>
    </source>
</reference>
<dbReference type="OrthoDB" id="5388486at2759"/>
<dbReference type="InParanoid" id="A0A1V8T4G2"/>
<evidence type="ECO:0008006" key="4">
    <source>
        <dbReference type="Google" id="ProtNLM"/>
    </source>
</evidence>